<keyword evidence="2" id="KW-1185">Reference proteome</keyword>
<sequence>MTFKNIDANREAQLTNKTEAPIHHAIRNKSIDIAKILLESGQVDLAIKYKYKYKYYYKEETPLYCAIDEEMNYDTINLVLSQEKIDVNSKHIYNNISKRKISGEERIYVDDDDGYDIEEHREDEITPLFRAIDKHLDYNIIQLLINKDGIDVNLKRHTTFVEKSKS</sequence>
<proteinExistence type="predicted"/>
<name>A0ABR2KC84_9EUKA</name>
<dbReference type="EMBL" id="JAPFFF010000005">
    <property type="protein sequence ID" value="KAK8888744.1"/>
    <property type="molecule type" value="Genomic_DNA"/>
</dbReference>
<dbReference type="Pfam" id="PF12796">
    <property type="entry name" value="Ank_2"/>
    <property type="match status" value="1"/>
</dbReference>
<accession>A0ABR2KC84</accession>
<dbReference type="Gene3D" id="1.25.40.20">
    <property type="entry name" value="Ankyrin repeat-containing domain"/>
    <property type="match status" value="1"/>
</dbReference>
<gene>
    <name evidence="1" type="ORF">M9Y10_033478</name>
</gene>
<protein>
    <recommendedName>
        <fullName evidence="3">Ankyrin repeat protein</fullName>
    </recommendedName>
</protein>
<evidence type="ECO:0000313" key="1">
    <source>
        <dbReference type="EMBL" id="KAK8888744.1"/>
    </source>
</evidence>
<dbReference type="Proteomes" id="UP001470230">
    <property type="component" value="Unassembled WGS sequence"/>
</dbReference>
<evidence type="ECO:0000313" key="2">
    <source>
        <dbReference type="Proteomes" id="UP001470230"/>
    </source>
</evidence>
<organism evidence="1 2">
    <name type="scientific">Tritrichomonas musculus</name>
    <dbReference type="NCBI Taxonomy" id="1915356"/>
    <lineage>
        <taxon>Eukaryota</taxon>
        <taxon>Metamonada</taxon>
        <taxon>Parabasalia</taxon>
        <taxon>Tritrichomonadida</taxon>
        <taxon>Tritrichomonadidae</taxon>
        <taxon>Tritrichomonas</taxon>
    </lineage>
</organism>
<dbReference type="InterPro" id="IPR036770">
    <property type="entry name" value="Ankyrin_rpt-contain_sf"/>
</dbReference>
<dbReference type="SUPFAM" id="SSF48403">
    <property type="entry name" value="Ankyrin repeat"/>
    <property type="match status" value="1"/>
</dbReference>
<dbReference type="InterPro" id="IPR002110">
    <property type="entry name" value="Ankyrin_rpt"/>
</dbReference>
<reference evidence="1 2" key="1">
    <citation type="submission" date="2024-04" db="EMBL/GenBank/DDBJ databases">
        <title>Tritrichomonas musculus Genome.</title>
        <authorList>
            <person name="Alves-Ferreira E."/>
            <person name="Grigg M."/>
            <person name="Lorenzi H."/>
            <person name="Galac M."/>
        </authorList>
    </citation>
    <scope>NUCLEOTIDE SEQUENCE [LARGE SCALE GENOMIC DNA]</scope>
    <source>
        <strain evidence="1 2">EAF2021</strain>
    </source>
</reference>
<comment type="caution">
    <text evidence="1">The sequence shown here is derived from an EMBL/GenBank/DDBJ whole genome shotgun (WGS) entry which is preliminary data.</text>
</comment>
<dbReference type="SMART" id="SM00248">
    <property type="entry name" value="ANK"/>
    <property type="match status" value="3"/>
</dbReference>
<evidence type="ECO:0008006" key="3">
    <source>
        <dbReference type="Google" id="ProtNLM"/>
    </source>
</evidence>